<dbReference type="InterPro" id="IPR010982">
    <property type="entry name" value="Lambda_DNA-bd_dom_sf"/>
</dbReference>
<proteinExistence type="predicted"/>
<dbReference type="CDD" id="cd00093">
    <property type="entry name" value="HTH_XRE"/>
    <property type="match status" value="1"/>
</dbReference>
<dbReference type="GO" id="GO:0003677">
    <property type="term" value="F:DNA binding"/>
    <property type="evidence" value="ECO:0007669"/>
    <property type="project" value="InterPro"/>
</dbReference>
<protein>
    <recommendedName>
        <fullName evidence="1">HTH cro/C1-type domain-containing protein</fullName>
    </recommendedName>
</protein>
<evidence type="ECO:0000259" key="1">
    <source>
        <dbReference type="Pfam" id="PF01381"/>
    </source>
</evidence>
<organism evidence="2 3">
    <name type="scientific">Lentilactobacillus senioris DSM 24302 = JCM 17472</name>
    <dbReference type="NCBI Taxonomy" id="1423802"/>
    <lineage>
        <taxon>Bacteria</taxon>
        <taxon>Bacillati</taxon>
        <taxon>Bacillota</taxon>
        <taxon>Bacilli</taxon>
        <taxon>Lactobacillales</taxon>
        <taxon>Lactobacillaceae</taxon>
        <taxon>Lentilactobacillus</taxon>
    </lineage>
</organism>
<keyword evidence="3" id="KW-1185">Reference proteome</keyword>
<dbReference type="Pfam" id="PF01381">
    <property type="entry name" value="HTH_3"/>
    <property type="match status" value="1"/>
</dbReference>
<dbReference type="Gene3D" id="1.10.260.40">
    <property type="entry name" value="lambda repressor-like DNA-binding domains"/>
    <property type="match status" value="1"/>
</dbReference>
<dbReference type="InterPro" id="IPR001387">
    <property type="entry name" value="Cro/C1-type_HTH"/>
</dbReference>
<accession>A0A0R2CPD3</accession>
<dbReference type="EMBL" id="AYZR01000008">
    <property type="protein sequence ID" value="KRM93597.1"/>
    <property type="molecule type" value="Genomic_DNA"/>
</dbReference>
<reference evidence="2 3" key="1">
    <citation type="journal article" date="2015" name="Genome Announc.">
        <title>Expanding the biotechnology potential of lactobacilli through comparative genomics of 213 strains and associated genera.</title>
        <authorList>
            <person name="Sun Z."/>
            <person name="Harris H.M."/>
            <person name="McCann A."/>
            <person name="Guo C."/>
            <person name="Argimon S."/>
            <person name="Zhang W."/>
            <person name="Yang X."/>
            <person name="Jeffery I.B."/>
            <person name="Cooney J.C."/>
            <person name="Kagawa T.F."/>
            <person name="Liu W."/>
            <person name="Song Y."/>
            <person name="Salvetti E."/>
            <person name="Wrobel A."/>
            <person name="Rasinkangas P."/>
            <person name="Parkhill J."/>
            <person name="Rea M.C."/>
            <person name="O'Sullivan O."/>
            <person name="Ritari J."/>
            <person name="Douillard F.P."/>
            <person name="Paul Ross R."/>
            <person name="Yang R."/>
            <person name="Briner A.E."/>
            <person name="Felis G.E."/>
            <person name="de Vos W.M."/>
            <person name="Barrangou R."/>
            <person name="Klaenhammer T.R."/>
            <person name="Caufield P.W."/>
            <person name="Cui Y."/>
            <person name="Zhang H."/>
            <person name="O'Toole P.W."/>
        </authorList>
    </citation>
    <scope>NUCLEOTIDE SEQUENCE [LARGE SCALE GENOMIC DNA]</scope>
    <source>
        <strain evidence="2 3">DSM 24302</strain>
    </source>
</reference>
<dbReference type="PATRIC" id="fig|1423802.4.peg.322"/>
<dbReference type="Proteomes" id="UP000051256">
    <property type="component" value="Unassembled WGS sequence"/>
</dbReference>
<sequence length="67" mass="7629">MKNMPEVNPDLLLAVRRKRGELNLTVAELSNSTGISRWTLSPILSGKHTSANRTTIKKLDNWLYQHI</sequence>
<dbReference type="STRING" id="1423802.FC56_GL000313"/>
<dbReference type="SUPFAM" id="SSF47413">
    <property type="entry name" value="lambda repressor-like DNA-binding domains"/>
    <property type="match status" value="1"/>
</dbReference>
<feature type="domain" description="HTH cro/C1-type" evidence="1">
    <location>
        <begin position="15"/>
        <end position="59"/>
    </location>
</feature>
<gene>
    <name evidence="2" type="ORF">FC56_GL000313</name>
</gene>
<dbReference type="AlphaFoldDB" id="A0A0R2CPD3"/>
<name>A0A0R2CPD3_9LACO</name>
<evidence type="ECO:0000313" key="3">
    <source>
        <dbReference type="Proteomes" id="UP000051256"/>
    </source>
</evidence>
<evidence type="ECO:0000313" key="2">
    <source>
        <dbReference type="EMBL" id="KRM93597.1"/>
    </source>
</evidence>
<comment type="caution">
    <text evidence="2">The sequence shown here is derived from an EMBL/GenBank/DDBJ whole genome shotgun (WGS) entry which is preliminary data.</text>
</comment>